<dbReference type="Proteomes" id="UP001238096">
    <property type="component" value="Chromosome"/>
</dbReference>
<feature type="domain" description="DJ-1/PfpI" evidence="1">
    <location>
        <begin position="1"/>
        <end position="164"/>
    </location>
</feature>
<gene>
    <name evidence="2" type="ORF">N1496_03360</name>
</gene>
<organism evidence="2 3">
    <name type="scientific">Streptococcus didelphis</name>
    <dbReference type="NCBI Taxonomy" id="102886"/>
    <lineage>
        <taxon>Bacteria</taxon>
        <taxon>Bacillati</taxon>
        <taxon>Bacillota</taxon>
        <taxon>Bacilli</taxon>
        <taxon>Lactobacillales</taxon>
        <taxon>Streptococcaceae</taxon>
        <taxon>Streptococcus</taxon>
    </lineage>
</organism>
<protein>
    <submittedName>
        <fullName evidence="2">DJ-1/PfpI family protein</fullName>
    </submittedName>
</protein>
<sequence>MKIALLIYPQFSLYEITPLTSQLRLHFQQTIDLIASQKKLYSSEEGIQVMPNYSLSEIDLSSYQLVLLSGTMAPFQAVNDEEVITALSKLDLTKIVVASISSSPLLLARANLLNERQFTGGLYSNYFGTFSWLKEGQFLPRQCVVIDKNLITAIGSSQAVEIFTRLVLAKLNFTKDWPALSEEEISFTLEKNDFQKMLEDMKRDYPKLI</sequence>
<reference evidence="3" key="1">
    <citation type="submission" date="2022-10" db="EMBL/GenBank/DDBJ databases">
        <title>Streptococcus didelphis as causative of fatal infections in opossums (Didelphis albiventris).</title>
        <authorList>
            <person name="Breyer G.M."/>
            <person name="Da Silva M.E.R.J."/>
            <person name="Siqueira F.M."/>
        </authorList>
    </citation>
    <scope>NUCLEOTIDE SEQUENCE [LARGE SCALE GENOMIC DNA]</scope>
    <source>
        <strain evidence="3">LBVP101/21</strain>
    </source>
</reference>
<evidence type="ECO:0000313" key="3">
    <source>
        <dbReference type="Proteomes" id="UP001238096"/>
    </source>
</evidence>
<dbReference type="Gene3D" id="3.40.50.880">
    <property type="match status" value="1"/>
</dbReference>
<dbReference type="RefSeq" id="WP_018365487.1">
    <property type="nucleotide sequence ID" value="NZ_CP110509.1"/>
</dbReference>
<dbReference type="SUPFAM" id="SSF52317">
    <property type="entry name" value="Class I glutamine amidotransferase-like"/>
    <property type="match status" value="1"/>
</dbReference>
<dbReference type="InterPro" id="IPR002818">
    <property type="entry name" value="DJ-1/PfpI"/>
</dbReference>
<evidence type="ECO:0000313" key="2">
    <source>
        <dbReference type="EMBL" id="WMB28586.1"/>
    </source>
</evidence>
<proteinExistence type="predicted"/>
<name>A0ABY9LKH6_9STRE</name>
<keyword evidence="3" id="KW-1185">Reference proteome</keyword>
<dbReference type="Pfam" id="PF01965">
    <property type="entry name" value="DJ-1_PfpI"/>
    <property type="match status" value="1"/>
</dbReference>
<accession>A0ABY9LKH6</accession>
<dbReference type="EMBL" id="CP110509">
    <property type="protein sequence ID" value="WMB28586.1"/>
    <property type="molecule type" value="Genomic_DNA"/>
</dbReference>
<dbReference type="InterPro" id="IPR029062">
    <property type="entry name" value="Class_I_gatase-like"/>
</dbReference>
<evidence type="ECO:0000259" key="1">
    <source>
        <dbReference type="Pfam" id="PF01965"/>
    </source>
</evidence>